<evidence type="ECO:0000256" key="7">
    <source>
        <dbReference type="ARBA" id="ARBA00023136"/>
    </source>
</evidence>
<keyword evidence="7 11" id="KW-0472">Membrane</keyword>
<dbReference type="InterPro" id="IPR005829">
    <property type="entry name" value="Sugar_transporter_CS"/>
</dbReference>
<feature type="transmembrane region" description="Helical" evidence="11">
    <location>
        <begin position="289"/>
        <end position="307"/>
    </location>
</feature>
<feature type="transmembrane region" description="Helical" evidence="11">
    <location>
        <begin position="470"/>
        <end position="491"/>
    </location>
</feature>
<dbReference type="EMBL" id="WVTB01000005">
    <property type="protein sequence ID" value="KAF3811860.1"/>
    <property type="molecule type" value="Genomic_DNA"/>
</dbReference>
<dbReference type="PANTHER" id="PTHR48022">
    <property type="entry name" value="PLASTIDIC GLUCOSE TRANSPORTER 4"/>
    <property type="match status" value="1"/>
</dbReference>
<dbReference type="NCBIfam" id="TIGR00879">
    <property type="entry name" value="SP"/>
    <property type="match status" value="1"/>
</dbReference>
<comment type="caution">
    <text evidence="13">The sequence shown here is derived from an EMBL/GenBank/DDBJ whole genome shotgun (WGS) entry which is preliminary data.</text>
</comment>
<feature type="transmembrane region" description="Helical" evidence="11">
    <location>
        <begin position="21"/>
        <end position="41"/>
    </location>
</feature>
<reference evidence="13" key="1">
    <citation type="journal article" date="2020" name="Phytopathology">
        <title>Genome sequence and comparative analysis of Colletotrichum gloeosporioides isolated from Liriodendron leaves.</title>
        <authorList>
            <person name="Fu F.F."/>
            <person name="Hao Z."/>
            <person name="Wang P."/>
            <person name="Lu Y."/>
            <person name="Xue L.J."/>
            <person name="Wei G."/>
            <person name="Tian Y."/>
            <person name="Baishi H."/>
            <person name="Xu H."/>
            <person name="Shi J."/>
            <person name="Cheng T."/>
            <person name="Wang G."/>
            <person name="Yi Y."/>
            <person name="Chen J."/>
        </authorList>
    </citation>
    <scope>NUCLEOTIDE SEQUENCE</scope>
    <source>
        <strain evidence="13">Lc1</strain>
    </source>
</reference>
<proteinExistence type="inferred from homology"/>
<feature type="transmembrane region" description="Helical" evidence="11">
    <location>
        <begin position="76"/>
        <end position="95"/>
    </location>
</feature>
<dbReference type="Pfam" id="PF00083">
    <property type="entry name" value="Sugar_tr"/>
    <property type="match status" value="1"/>
</dbReference>
<evidence type="ECO:0000313" key="14">
    <source>
        <dbReference type="Proteomes" id="UP000613401"/>
    </source>
</evidence>
<evidence type="ECO:0000256" key="8">
    <source>
        <dbReference type="ARBA" id="ARBA00023180"/>
    </source>
</evidence>
<keyword evidence="5" id="KW-0672">Quinate metabolism</keyword>
<evidence type="ECO:0000256" key="1">
    <source>
        <dbReference type="ARBA" id="ARBA00004141"/>
    </source>
</evidence>
<dbReference type="PRINTS" id="PR00171">
    <property type="entry name" value="SUGRTRNSPORT"/>
</dbReference>
<dbReference type="Proteomes" id="UP000613401">
    <property type="component" value="Unassembled WGS sequence"/>
</dbReference>
<dbReference type="PANTHER" id="PTHR48022:SF34">
    <property type="entry name" value="MAJOR FACILITATOR SUPERFAMILY (MFS) PROFILE DOMAIN-CONTAINING PROTEIN-RELATED"/>
    <property type="match status" value="1"/>
</dbReference>
<evidence type="ECO:0000313" key="13">
    <source>
        <dbReference type="EMBL" id="KAF3811860.1"/>
    </source>
</evidence>
<dbReference type="GO" id="GO:0016020">
    <property type="term" value="C:membrane"/>
    <property type="evidence" value="ECO:0007669"/>
    <property type="project" value="UniProtKB-SubCell"/>
</dbReference>
<evidence type="ECO:0000256" key="3">
    <source>
        <dbReference type="ARBA" id="ARBA00022448"/>
    </source>
</evidence>
<feature type="domain" description="Major facilitator superfamily (MFS) profile" evidence="12">
    <location>
        <begin position="28"/>
        <end position="495"/>
    </location>
</feature>
<keyword evidence="4 11" id="KW-0812">Transmembrane</keyword>
<keyword evidence="3 10" id="KW-0813">Transport</keyword>
<feature type="transmembrane region" description="Helical" evidence="11">
    <location>
        <begin position="327"/>
        <end position="346"/>
    </location>
</feature>
<sequence length="549" mass="60616">MVNIFKRPKDDSANPAPAEVYNWRIYGLAASAAMGSAMFGYDSAFIGGTMSLPSFQSRFGLDSSTGTDLAALKANIVSTFQGGCFFGVLLCYYLVERLGRRWVLIGCGALFDLGAILQLVASGNLALIYAGRVLTGLAVGSSSMIIPVYISESGPPAIRGRLIGVFEIFLQFSQIIGFWVNYGVNIHISGSSDTQWHVPFALQIIPGSLLSICMFLQPESPRWLLNAGRTDQARRVLQRLRKLPADHPYLNWEINTVLQQIEEETAMGANRGLLEKLREIKLPTNRRRLLLGIALMFIQNMSGINALNYYSPSIFQSIGFTGTSVGLLATGIFGIVKAFATMLYMIWGVDALGRRQSLMIGSTGAAIALFYLGAYAKLSGSFEAGQLSAGDRTPGAYVAIVMIYIFAVFYAISWNGIPWIFWYILSDPFNAEIFPMGIRSICLVFTTCAQWLGQFTIVYSTPYMMTDITYGTFLLFACSVVFGFVFTFLLIPETKGISLEDMDVLFTRKGMPRTWRRQTEEIINQRRADGHADALGRDEKEIAASHHEA</sequence>
<evidence type="ECO:0000256" key="4">
    <source>
        <dbReference type="ARBA" id="ARBA00022692"/>
    </source>
</evidence>
<dbReference type="GeneID" id="69010767"/>
<evidence type="ECO:0000256" key="2">
    <source>
        <dbReference type="ARBA" id="ARBA00010992"/>
    </source>
</evidence>
<dbReference type="InterPro" id="IPR003663">
    <property type="entry name" value="Sugar/inositol_transpt"/>
</dbReference>
<dbReference type="FunFam" id="1.20.1250.20:FF:000026">
    <property type="entry name" value="MFS quinate transporter QutD"/>
    <property type="match status" value="1"/>
</dbReference>
<feature type="transmembrane region" description="Helical" evidence="11">
    <location>
        <begin position="396"/>
        <end position="425"/>
    </location>
</feature>
<dbReference type="PROSITE" id="PS00216">
    <property type="entry name" value="SUGAR_TRANSPORT_1"/>
    <property type="match status" value="1"/>
</dbReference>
<keyword evidence="6 11" id="KW-1133">Transmembrane helix</keyword>
<dbReference type="InterPro" id="IPR005828">
    <property type="entry name" value="MFS_sugar_transport-like"/>
</dbReference>
<evidence type="ECO:0000256" key="5">
    <source>
        <dbReference type="ARBA" id="ARBA00022911"/>
    </source>
</evidence>
<evidence type="ECO:0000256" key="6">
    <source>
        <dbReference type="ARBA" id="ARBA00022989"/>
    </source>
</evidence>
<feature type="transmembrane region" description="Helical" evidence="11">
    <location>
        <begin position="162"/>
        <end position="184"/>
    </location>
</feature>
<feature type="transmembrane region" description="Helical" evidence="11">
    <location>
        <begin position="437"/>
        <end position="458"/>
    </location>
</feature>
<organism evidence="13 14">
    <name type="scientific">Colletotrichum gloeosporioides</name>
    <name type="common">Anthracnose fungus</name>
    <name type="synonym">Glomerella cingulata</name>
    <dbReference type="NCBI Taxonomy" id="474922"/>
    <lineage>
        <taxon>Eukaryota</taxon>
        <taxon>Fungi</taxon>
        <taxon>Dikarya</taxon>
        <taxon>Ascomycota</taxon>
        <taxon>Pezizomycotina</taxon>
        <taxon>Sordariomycetes</taxon>
        <taxon>Hypocreomycetidae</taxon>
        <taxon>Glomerellales</taxon>
        <taxon>Glomerellaceae</taxon>
        <taxon>Colletotrichum</taxon>
        <taxon>Colletotrichum gloeosporioides species complex</taxon>
    </lineage>
</organism>
<dbReference type="GO" id="GO:0005351">
    <property type="term" value="F:carbohydrate:proton symporter activity"/>
    <property type="evidence" value="ECO:0007669"/>
    <property type="project" value="TreeGrafter"/>
</dbReference>
<gene>
    <name evidence="13" type="ORF">GCG54_00003608</name>
</gene>
<dbReference type="Gene3D" id="1.20.1250.20">
    <property type="entry name" value="MFS general substrate transporter like domains"/>
    <property type="match status" value="1"/>
</dbReference>
<feature type="transmembrane region" description="Helical" evidence="11">
    <location>
        <begin position="196"/>
        <end position="216"/>
    </location>
</feature>
<dbReference type="SUPFAM" id="SSF103473">
    <property type="entry name" value="MFS general substrate transporter"/>
    <property type="match status" value="1"/>
</dbReference>
<accession>A0A8H4CXL8</accession>
<reference evidence="13" key="2">
    <citation type="submission" date="2020-03" db="EMBL/GenBank/DDBJ databases">
        <authorList>
            <person name="Fu F.-F."/>
            <person name="Chen J."/>
        </authorList>
    </citation>
    <scope>NUCLEOTIDE SEQUENCE</scope>
    <source>
        <strain evidence="13">Lc1</strain>
    </source>
</reference>
<keyword evidence="8" id="KW-0325">Glycoprotein</keyword>
<dbReference type="InterPro" id="IPR020846">
    <property type="entry name" value="MFS_dom"/>
</dbReference>
<dbReference type="PROSITE" id="PS50850">
    <property type="entry name" value="MFS"/>
    <property type="match status" value="1"/>
</dbReference>
<evidence type="ECO:0000256" key="9">
    <source>
        <dbReference type="ARBA" id="ARBA00043213"/>
    </source>
</evidence>
<dbReference type="RefSeq" id="XP_045271019.1">
    <property type="nucleotide sequence ID" value="XM_045403679.1"/>
</dbReference>
<feature type="transmembrane region" description="Helical" evidence="11">
    <location>
        <begin position="102"/>
        <end position="121"/>
    </location>
</feature>
<dbReference type="InterPro" id="IPR036259">
    <property type="entry name" value="MFS_trans_sf"/>
</dbReference>
<feature type="transmembrane region" description="Helical" evidence="11">
    <location>
        <begin position="127"/>
        <end position="150"/>
    </location>
</feature>
<comment type="similarity">
    <text evidence="2 10">Belongs to the major facilitator superfamily. Sugar transporter (TC 2.A.1.1) family.</text>
</comment>
<comment type="subcellular location">
    <subcellularLocation>
        <location evidence="1">Membrane</location>
        <topology evidence="1">Multi-pass membrane protein</topology>
    </subcellularLocation>
</comment>
<evidence type="ECO:0000259" key="12">
    <source>
        <dbReference type="PROSITE" id="PS50850"/>
    </source>
</evidence>
<name>A0A8H4CXL8_COLGL</name>
<evidence type="ECO:0000256" key="10">
    <source>
        <dbReference type="RuleBase" id="RU003346"/>
    </source>
</evidence>
<keyword evidence="14" id="KW-1185">Reference proteome</keyword>
<dbReference type="AlphaFoldDB" id="A0A8H4CXL8"/>
<evidence type="ECO:0000256" key="11">
    <source>
        <dbReference type="SAM" id="Phobius"/>
    </source>
</evidence>
<dbReference type="PROSITE" id="PS00217">
    <property type="entry name" value="SUGAR_TRANSPORT_2"/>
    <property type="match status" value="1"/>
</dbReference>
<protein>
    <recommendedName>
        <fullName evidence="9">Quinate transporter</fullName>
    </recommendedName>
</protein>
<dbReference type="InterPro" id="IPR050360">
    <property type="entry name" value="MFS_Sugar_Transporters"/>
</dbReference>
<feature type="transmembrane region" description="Helical" evidence="11">
    <location>
        <begin position="358"/>
        <end position="376"/>
    </location>
</feature>